<proteinExistence type="predicted"/>
<dbReference type="Proteomes" id="UP000772434">
    <property type="component" value="Unassembled WGS sequence"/>
</dbReference>
<dbReference type="SUPFAM" id="SSF103196">
    <property type="entry name" value="Roadblock/LC7 domain"/>
    <property type="match status" value="1"/>
</dbReference>
<gene>
    <name evidence="2" type="ORF">BDP27DRAFT_1443959</name>
</gene>
<protein>
    <submittedName>
        <fullName evidence="2">Uncharacterized protein</fullName>
    </submittedName>
</protein>
<evidence type="ECO:0000256" key="1">
    <source>
        <dbReference type="SAM" id="MobiDB-lite"/>
    </source>
</evidence>
<name>A0A9P5Q6K8_9AGAR</name>
<organism evidence="2 3">
    <name type="scientific">Rhodocollybia butyracea</name>
    <dbReference type="NCBI Taxonomy" id="206335"/>
    <lineage>
        <taxon>Eukaryota</taxon>
        <taxon>Fungi</taxon>
        <taxon>Dikarya</taxon>
        <taxon>Basidiomycota</taxon>
        <taxon>Agaricomycotina</taxon>
        <taxon>Agaricomycetes</taxon>
        <taxon>Agaricomycetidae</taxon>
        <taxon>Agaricales</taxon>
        <taxon>Marasmiineae</taxon>
        <taxon>Omphalotaceae</taxon>
        <taxon>Rhodocollybia</taxon>
    </lineage>
</organism>
<reference evidence="2" key="1">
    <citation type="submission" date="2020-11" db="EMBL/GenBank/DDBJ databases">
        <authorList>
            <consortium name="DOE Joint Genome Institute"/>
            <person name="Ahrendt S."/>
            <person name="Riley R."/>
            <person name="Andreopoulos W."/>
            <person name="Labutti K."/>
            <person name="Pangilinan J."/>
            <person name="Ruiz-Duenas F.J."/>
            <person name="Barrasa J.M."/>
            <person name="Sanchez-Garcia M."/>
            <person name="Camarero S."/>
            <person name="Miyauchi S."/>
            <person name="Serrano A."/>
            <person name="Linde D."/>
            <person name="Babiker R."/>
            <person name="Drula E."/>
            <person name="Ayuso-Fernandez I."/>
            <person name="Pacheco R."/>
            <person name="Padilla G."/>
            <person name="Ferreira P."/>
            <person name="Barriuso J."/>
            <person name="Kellner H."/>
            <person name="Castanera R."/>
            <person name="Alfaro M."/>
            <person name="Ramirez L."/>
            <person name="Pisabarro A.G."/>
            <person name="Kuo A."/>
            <person name="Tritt A."/>
            <person name="Lipzen A."/>
            <person name="He G."/>
            <person name="Yan M."/>
            <person name="Ng V."/>
            <person name="Cullen D."/>
            <person name="Martin F."/>
            <person name="Rosso M.-N."/>
            <person name="Henrissat B."/>
            <person name="Hibbett D."/>
            <person name="Martinez A.T."/>
            <person name="Grigoriev I.V."/>
        </authorList>
    </citation>
    <scope>NUCLEOTIDE SEQUENCE</scope>
    <source>
        <strain evidence="2">AH 40177</strain>
    </source>
</reference>
<sequence length="157" mass="16995">MLKLSTLHTYLSQVLDLPDLHTAILLTPAGQLVCYASDSTRSKEDVRVAVGITGGSFVEVEEHGYAILEAEGKPHLGRIYVQAINELPDGKNNVAAEGWQPLMIVALAFTHGYDEASVQAKARAFADHLAKALHKHRDYLTAPKPPPSSISSPTTVR</sequence>
<feature type="region of interest" description="Disordered" evidence="1">
    <location>
        <begin position="137"/>
        <end position="157"/>
    </location>
</feature>
<dbReference type="OrthoDB" id="3201641at2759"/>
<evidence type="ECO:0000313" key="2">
    <source>
        <dbReference type="EMBL" id="KAF9075027.1"/>
    </source>
</evidence>
<dbReference type="Gene3D" id="3.30.450.30">
    <property type="entry name" value="Dynein light chain 2a, cytoplasmic"/>
    <property type="match status" value="1"/>
</dbReference>
<keyword evidence="3" id="KW-1185">Reference proteome</keyword>
<comment type="caution">
    <text evidence="2">The sequence shown here is derived from an EMBL/GenBank/DDBJ whole genome shotgun (WGS) entry which is preliminary data.</text>
</comment>
<dbReference type="AlphaFoldDB" id="A0A9P5Q6K8"/>
<accession>A0A9P5Q6K8</accession>
<evidence type="ECO:0000313" key="3">
    <source>
        <dbReference type="Proteomes" id="UP000772434"/>
    </source>
</evidence>
<dbReference type="EMBL" id="JADNRY010000011">
    <property type="protein sequence ID" value="KAF9075027.1"/>
    <property type="molecule type" value="Genomic_DNA"/>
</dbReference>